<feature type="domain" description="ABC transporter" evidence="5">
    <location>
        <begin position="2"/>
        <end position="227"/>
    </location>
</feature>
<organism evidence="6 7">
    <name type="scientific">Dysgonomonas termitidis</name>
    <dbReference type="NCBI Taxonomy" id="1516126"/>
    <lineage>
        <taxon>Bacteria</taxon>
        <taxon>Pseudomonadati</taxon>
        <taxon>Bacteroidota</taxon>
        <taxon>Bacteroidia</taxon>
        <taxon>Bacteroidales</taxon>
        <taxon>Dysgonomonadaceae</taxon>
        <taxon>Dysgonomonas</taxon>
    </lineage>
</organism>
<dbReference type="InterPro" id="IPR003439">
    <property type="entry name" value="ABC_transporter-like_ATP-bd"/>
</dbReference>
<dbReference type="PROSITE" id="PS00211">
    <property type="entry name" value="ABC_TRANSPORTER_1"/>
    <property type="match status" value="1"/>
</dbReference>
<dbReference type="EMBL" id="JBHSGN010000080">
    <property type="protein sequence ID" value="MFC4674774.1"/>
    <property type="molecule type" value="Genomic_DNA"/>
</dbReference>
<gene>
    <name evidence="6" type="ORF">ACFO6W_13810</name>
</gene>
<dbReference type="SMART" id="SM00382">
    <property type="entry name" value="AAA"/>
    <property type="match status" value="1"/>
</dbReference>
<name>A0ABV9KY80_9BACT</name>
<evidence type="ECO:0000259" key="5">
    <source>
        <dbReference type="PROSITE" id="PS50893"/>
    </source>
</evidence>
<evidence type="ECO:0000256" key="3">
    <source>
        <dbReference type="ARBA" id="ARBA00022741"/>
    </source>
</evidence>
<evidence type="ECO:0000256" key="1">
    <source>
        <dbReference type="ARBA" id="ARBA00005417"/>
    </source>
</evidence>
<keyword evidence="2" id="KW-0813">Transport</keyword>
<dbReference type="GO" id="GO:0005524">
    <property type="term" value="F:ATP binding"/>
    <property type="evidence" value="ECO:0007669"/>
    <property type="project" value="UniProtKB-KW"/>
</dbReference>
<keyword evidence="3" id="KW-0547">Nucleotide-binding</keyword>
<dbReference type="InterPro" id="IPR003593">
    <property type="entry name" value="AAA+_ATPase"/>
</dbReference>
<keyword evidence="7" id="KW-1185">Reference proteome</keyword>
<dbReference type="InterPro" id="IPR017871">
    <property type="entry name" value="ABC_transporter-like_CS"/>
</dbReference>
<dbReference type="Gene3D" id="3.40.50.300">
    <property type="entry name" value="P-loop containing nucleotide triphosphate hydrolases"/>
    <property type="match status" value="1"/>
</dbReference>
<dbReference type="SUPFAM" id="SSF52540">
    <property type="entry name" value="P-loop containing nucleoside triphosphate hydrolases"/>
    <property type="match status" value="1"/>
</dbReference>
<dbReference type="PROSITE" id="PS50893">
    <property type="entry name" value="ABC_TRANSPORTER_2"/>
    <property type="match status" value="1"/>
</dbReference>
<dbReference type="Proteomes" id="UP001596023">
    <property type="component" value="Unassembled WGS sequence"/>
</dbReference>
<dbReference type="RefSeq" id="WP_379997389.1">
    <property type="nucleotide sequence ID" value="NZ_JBHSGN010000080.1"/>
</dbReference>
<sequence length="230" mass="25749">MIQIEHISKSYGDQIVLSDVSFSMNKGEIIGLLGVNGAGKSTLMKILSGIIRPDSGHISFSGKNLFENSLEIKRQTGYLSEDNPLYEDMYVKEYISYVAGIYDADKECISEVIEQTGLQKEYKKKIKDLSKGNRQRVGIAQALVNDPLFLILDEATGGLDPNQRESLNNLLIDLSINKVVLFSTHILHEVKDICSRFILLDKGQLIADHEIGEIDSIENMFHKLTNENNS</sequence>
<evidence type="ECO:0000256" key="2">
    <source>
        <dbReference type="ARBA" id="ARBA00022448"/>
    </source>
</evidence>
<dbReference type="PANTHER" id="PTHR43335">
    <property type="entry name" value="ABC TRANSPORTER, ATP-BINDING PROTEIN"/>
    <property type="match status" value="1"/>
</dbReference>
<comment type="caution">
    <text evidence="6">The sequence shown here is derived from an EMBL/GenBank/DDBJ whole genome shotgun (WGS) entry which is preliminary data.</text>
</comment>
<protein>
    <submittedName>
        <fullName evidence="6">ABC transporter ATP-binding protein</fullName>
    </submittedName>
</protein>
<evidence type="ECO:0000313" key="7">
    <source>
        <dbReference type="Proteomes" id="UP001596023"/>
    </source>
</evidence>
<dbReference type="PANTHER" id="PTHR43335:SF4">
    <property type="entry name" value="ABC TRANSPORTER, ATP-BINDING PROTEIN"/>
    <property type="match status" value="1"/>
</dbReference>
<evidence type="ECO:0000256" key="4">
    <source>
        <dbReference type="ARBA" id="ARBA00022840"/>
    </source>
</evidence>
<reference evidence="7" key="1">
    <citation type="journal article" date="2019" name="Int. J. Syst. Evol. Microbiol.">
        <title>The Global Catalogue of Microorganisms (GCM) 10K type strain sequencing project: providing services to taxonomists for standard genome sequencing and annotation.</title>
        <authorList>
            <consortium name="The Broad Institute Genomics Platform"/>
            <consortium name="The Broad Institute Genome Sequencing Center for Infectious Disease"/>
            <person name="Wu L."/>
            <person name="Ma J."/>
        </authorList>
    </citation>
    <scope>NUCLEOTIDE SEQUENCE [LARGE SCALE GENOMIC DNA]</scope>
    <source>
        <strain evidence="7">CCUG 66188</strain>
    </source>
</reference>
<proteinExistence type="inferred from homology"/>
<dbReference type="Pfam" id="PF00005">
    <property type="entry name" value="ABC_tran"/>
    <property type="match status" value="1"/>
</dbReference>
<dbReference type="InterPro" id="IPR027417">
    <property type="entry name" value="P-loop_NTPase"/>
</dbReference>
<accession>A0ABV9KY80</accession>
<keyword evidence="4 6" id="KW-0067">ATP-binding</keyword>
<comment type="similarity">
    <text evidence="1">Belongs to the ABC transporter superfamily.</text>
</comment>
<evidence type="ECO:0000313" key="6">
    <source>
        <dbReference type="EMBL" id="MFC4674774.1"/>
    </source>
</evidence>